<dbReference type="InterPro" id="IPR036563">
    <property type="entry name" value="MoaE_sf"/>
</dbReference>
<evidence type="ECO:0000256" key="2">
    <source>
        <dbReference type="ARBA" id="ARBA00005426"/>
    </source>
</evidence>
<dbReference type="InterPro" id="IPR003448">
    <property type="entry name" value="Mopterin_biosynth_MoaE"/>
</dbReference>
<dbReference type="Pfam" id="PF02391">
    <property type="entry name" value="MoaE"/>
    <property type="match status" value="1"/>
</dbReference>
<organism evidence="12 13">
    <name type="scientific">Candidatus Methylacidithermus pantelleriae</name>
    <dbReference type="NCBI Taxonomy" id="2744239"/>
    <lineage>
        <taxon>Bacteria</taxon>
        <taxon>Pseudomonadati</taxon>
        <taxon>Verrucomicrobiota</taxon>
        <taxon>Methylacidiphilae</taxon>
        <taxon>Methylacidiphilales</taxon>
        <taxon>Methylacidiphilaceae</taxon>
        <taxon>Candidatus Methylacidithermus</taxon>
    </lineage>
</organism>
<evidence type="ECO:0000256" key="7">
    <source>
        <dbReference type="ARBA" id="ARBA00029745"/>
    </source>
</evidence>
<evidence type="ECO:0000256" key="3">
    <source>
        <dbReference type="ARBA" id="ARBA00011950"/>
    </source>
</evidence>
<evidence type="ECO:0000256" key="9">
    <source>
        <dbReference type="ARBA" id="ARBA00030781"/>
    </source>
</evidence>
<dbReference type="PANTHER" id="PTHR23404">
    <property type="entry name" value="MOLYBDOPTERIN SYNTHASE RELATED"/>
    <property type="match status" value="1"/>
</dbReference>
<evidence type="ECO:0000256" key="6">
    <source>
        <dbReference type="ARBA" id="ARBA00026066"/>
    </source>
</evidence>
<keyword evidence="12" id="KW-0808">Transferase</keyword>
<evidence type="ECO:0000313" key="13">
    <source>
        <dbReference type="Proteomes" id="UP000663859"/>
    </source>
</evidence>
<comment type="similarity">
    <text evidence="2">Belongs to the MoaE family.</text>
</comment>
<evidence type="ECO:0000256" key="4">
    <source>
        <dbReference type="ARBA" id="ARBA00013858"/>
    </source>
</evidence>
<keyword evidence="13" id="KW-1185">Reference proteome</keyword>
<dbReference type="EMBL" id="CAJNOB010000006">
    <property type="protein sequence ID" value="CAF0693606.1"/>
    <property type="molecule type" value="Genomic_DNA"/>
</dbReference>
<dbReference type="SUPFAM" id="SSF54690">
    <property type="entry name" value="Molybdopterin synthase subunit MoaE"/>
    <property type="match status" value="1"/>
</dbReference>
<dbReference type="Gene3D" id="3.90.1170.40">
    <property type="entry name" value="Molybdopterin biosynthesis MoaE subunit"/>
    <property type="match status" value="1"/>
</dbReference>
<evidence type="ECO:0000256" key="10">
    <source>
        <dbReference type="ARBA" id="ARBA00032474"/>
    </source>
</evidence>
<comment type="catalytic activity">
    <reaction evidence="11">
        <text>2 [molybdopterin-synthase sulfur-carrier protein]-C-terminal-Gly-aminoethanethioate + cyclic pyranopterin phosphate + H2O = molybdopterin + 2 [molybdopterin-synthase sulfur-carrier protein]-C-terminal Gly-Gly + 2 H(+)</text>
        <dbReference type="Rhea" id="RHEA:26333"/>
        <dbReference type="Rhea" id="RHEA-COMP:12202"/>
        <dbReference type="Rhea" id="RHEA-COMP:19907"/>
        <dbReference type="ChEBI" id="CHEBI:15377"/>
        <dbReference type="ChEBI" id="CHEBI:15378"/>
        <dbReference type="ChEBI" id="CHEBI:58698"/>
        <dbReference type="ChEBI" id="CHEBI:59648"/>
        <dbReference type="ChEBI" id="CHEBI:90778"/>
        <dbReference type="ChEBI" id="CHEBI:232372"/>
        <dbReference type="EC" id="2.8.1.12"/>
    </reaction>
</comment>
<reference evidence="12" key="1">
    <citation type="submission" date="2021-02" db="EMBL/GenBank/DDBJ databases">
        <authorList>
            <person name="Cremers G."/>
            <person name="Picone N."/>
        </authorList>
    </citation>
    <scope>NUCLEOTIDE SEQUENCE</scope>
    <source>
        <strain evidence="12">PQ17</strain>
    </source>
</reference>
<gene>
    <name evidence="12" type="ORF">MPNT_140058</name>
</gene>
<comment type="pathway">
    <text evidence="1">Cofactor biosynthesis; molybdopterin biosynthesis.</text>
</comment>
<keyword evidence="5" id="KW-0501">Molybdenum cofactor biosynthesis</keyword>
<name>A0A8J2BH41_9BACT</name>
<dbReference type="GO" id="GO:0030366">
    <property type="term" value="F:molybdopterin synthase activity"/>
    <property type="evidence" value="ECO:0007669"/>
    <property type="project" value="UniProtKB-EC"/>
</dbReference>
<evidence type="ECO:0000256" key="8">
    <source>
        <dbReference type="ARBA" id="ARBA00030407"/>
    </source>
</evidence>
<sequence>MGRILTQRDGPMEISVRLTSHPLESWELSFPLDGSSGVVLVFYGVVRREEQNHWIEALHYEAYETMAKEELFRICQELGKRYPCQRVEVVHRVGKVPVGEASLGIRVFARHRSEALGLLTELVDRLKERVPIWKAPCTINNS</sequence>
<protein>
    <recommendedName>
        <fullName evidence="4">Molybdopterin synthase catalytic subunit</fullName>
        <ecNumber evidence="3">2.8.1.12</ecNumber>
    </recommendedName>
    <alternativeName>
        <fullName evidence="9">MPT synthase subunit 2</fullName>
    </alternativeName>
    <alternativeName>
        <fullName evidence="7">Molybdenum cofactor biosynthesis protein E</fullName>
    </alternativeName>
    <alternativeName>
        <fullName evidence="8">Molybdopterin-converting factor large subunit</fullName>
    </alternativeName>
    <alternativeName>
        <fullName evidence="10">Molybdopterin-converting factor subunit 2</fullName>
    </alternativeName>
</protein>
<evidence type="ECO:0000313" key="12">
    <source>
        <dbReference type="EMBL" id="CAF0693606.1"/>
    </source>
</evidence>
<dbReference type="GO" id="GO:0006777">
    <property type="term" value="P:Mo-molybdopterin cofactor biosynthetic process"/>
    <property type="evidence" value="ECO:0007669"/>
    <property type="project" value="UniProtKB-KW"/>
</dbReference>
<dbReference type="CDD" id="cd00756">
    <property type="entry name" value="MoaE"/>
    <property type="match status" value="1"/>
</dbReference>
<evidence type="ECO:0000256" key="1">
    <source>
        <dbReference type="ARBA" id="ARBA00005046"/>
    </source>
</evidence>
<evidence type="ECO:0000256" key="11">
    <source>
        <dbReference type="ARBA" id="ARBA00049878"/>
    </source>
</evidence>
<proteinExistence type="inferred from homology"/>
<comment type="subunit">
    <text evidence="6">Heterotetramer of 2 MoaD subunits and 2 MoaE subunits. Also stable as homodimer. The enzyme changes between these two forms during catalysis.</text>
</comment>
<accession>A0A8J2BH41</accession>
<comment type="caution">
    <text evidence="12">The sequence shown here is derived from an EMBL/GenBank/DDBJ whole genome shotgun (WGS) entry which is preliminary data.</text>
</comment>
<dbReference type="EC" id="2.8.1.12" evidence="3"/>
<evidence type="ECO:0000256" key="5">
    <source>
        <dbReference type="ARBA" id="ARBA00023150"/>
    </source>
</evidence>
<dbReference type="AlphaFoldDB" id="A0A8J2BH41"/>
<dbReference type="Proteomes" id="UP000663859">
    <property type="component" value="Unassembled WGS sequence"/>
</dbReference>